<dbReference type="InterPro" id="IPR058647">
    <property type="entry name" value="BSH_CzcB-like"/>
</dbReference>
<dbReference type="Pfam" id="PF25973">
    <property type="entry name" value="BSH_CzcB"/>
    <property type="match status" value="1"/>
</dbReference>
<evidence type="ECO:0000313" key="7">
    <source>
        <dbReference type="EMBL" id="MFC4634666.1"/>
    </source>
</evidence>
<accession>A0ABV9HZ84</accession>
<dbReference type="InterPro" id="IPR058648">
    <property type="entry name" value="HH_CzcB-like"/>
</dbReference>
<feature type="domain" description="CusB-like beta-barrel" evidence="4">
    <location>
        <begin position="233"/>
        <end position="305"/>
    </location>
</feature>
<sequence>MKKILSILTITLLLASCGGDKESQSIESIIEKGDLETIKTKREEIKKEITALNAQITELDKVLKKNDSSKNKTLVTTLVLKDTLFNHFIEVQGNVETKQNVVIYPEFQGTLNKVYVTEGQRVTKGQSLASIDDGGLTNQLAQLESQASLTKTTYERQKRLWDQKIGSEIQYLQAKTQYESSENMVKQMKSQLAKTVVRAPFSGIIDQVITDQGTVVAPGQPIFRIVNLTDMFVTSEIPESYLATVTPGKKVEVMLPVLGKAITSKVRQTGNYINPANRSFTIEVDVPNKDGQVKPNLTARLSINDYTAENAILIPLSVINENSEGDQYVYTAFAKADTPDKTIAKRQIIKTGKTQGDYIEVLEGLKSGDHLIVEGARSVKDNQEIKVKTY</sequence>
<evidence type="ECO:0000256" key="1">
    <source>
        <dbReference type="ARBA" id="ARBA00009477"/>
    </source>
</evidence>
<dbReference type="Proteomes" id="UP001596043">
    <property type="component" value="Unassembled WGS sequence"/>
</dbReference>
<evidence type="ECO:0000256" key="2">
    <source>
        <dbReference type="SAM" id="Coils"/>
    </source>
</evidence>
<dbReference type="Pfam" id="PF25954">
    <property type="entry name" value="Beta-barrel_RND_2"/>
    <property type="match status" value="1"/>
</dbReference>
<organism evidence="7 8">
    <name type="scientific">Dokdonia ponticola</name>
    <dbReference type="NCBI Taxonomy" id="2041041"/>
    <lineage>
        <taxon>Bacteria</taxon>
        <taxon>Pseudomonadati</taxon>
        <taxon>Bacteroidota</taxon>
        <taxon>Flavobacteriia</taxon>
        <taxon>Flavobacteriales</taxon>
        <taxon>Flavobacteriaceae</taxon>
        <taxon>Dokdonia</taxon>
    </lineage>
</organism>
<comment type="caution">
    <text evidence="7">The sequence shown here is derived from an EMBL/GenBank/DDBJ whole genome shotgun (WGS) entry which is preliminary data.</text>
</comment>
<proteinExistence type="inferred from homology"/>
<evidence type="ECO:0000259" key="3">
    <source>
        <dbReference type="Pfam" id="PF25893"/>
    </source>
</evidence>
<dbReference type="PANTHER" id="PTHR30469">
    <property type="entry name" value="MULTIDRUG RESISTANCE PROTEIN MDTA"/>
    <property type="match status" value="1"/>
</dbReference>
<feature type="domain" description="CzcB-like barrel-sandwich hybrid" evidence="6">
    <location>
        <begin position="101"/>
        <end position="226"/>
    </location>
</feature>
<reference evidence="8" key="1">
    <citation type="journal article" date="2019" name="Int. J. Syst. Evol. Microbiol.">
        <title>The Global Catalogue of Microorganisms (GCM) 10K type strain sequencing project: providing services to taxonomists for standard genome sequencing and annotation.</title>
        <authorList>
            <consortium name="The Broad Institute Genomics Platform"/>
            <consortium name="The Broad Institute Genome Sequencing Center for Infectious Disease"/>
            <person name="Wu L."/>
            <person name="Ma J."/>
        </authorList>
    </citation>
    <scope>NUCLEOTIDE SEQUENCE [LARGE SCALE GENOMIC DNA]</scope>
    <source>
        <strain evidence="8">YJ-61-S</strain>
    </source>
</reference>
<gene>
    <name evidence="7" type="ORF">ACFO3O_12150</name>
</gene>
<dbReference type="SUPFAM" id="SSF111369">
    <property type="entry name" value="HlyD-like secretion proteins"/>
    <property type="match status" value="1"/>
</dbReference>
<feature type="domain" description="Multidrug resistance protein MdtA-like C-terminal permuted SH3" evidence="5">
    <location>
        <begin position="310"/>
        <end position="376"/>
    </location>
</feature>
<dbReference type="Gene3D" id="1.10.287.470">
    <property type="entry name" value="Helix hairpin bin"/>
    <property type="match status" value="1"/>
</dbReference>
<name>A0ABV9HZ84_9FLAO</name>
<comment type="similarity">
    <text evidence="1">Belongs to the membrane fusion protein (MFP) (TC 8.A.1) family.</text>
</comment>
<dbReference type="NCBIfam" id="TIGR01730">
    <property type="entry name" value="RND_mfp"/>
    <property type="match status" value="1"/>
</dbReference>
<protein>
    <submittedName>
        <fullName evidence="7">Efflux RND transporter periplasmic adaptor subunit</fullName>
    </submittedName>
</protein>
<dbReference type="Gene3D" id="2.40.420.20">
    <property type="match status" value="1"/>
</dbReference>
<evidence type="ECO:0000259" key="5">
    <source>
        <dbReference type="Pfam" id="PF25967"/>
    </source>
</evidence>
<keyword evidence="8" id="KW-1185">Reference proteome</keyword>
<dbReference type="EMBL" id="JBHSFV010000007">
    <property type="protein sequence ID" value="MFC4634666.1"/>
    <property type="molecule type" value="Genomic_DNA"/>
</dbReference>
<dbReference type="Gene3D" id="2.40.50.100">
    <property type="match status" value="1"/>
</dbReference>
<dbReference type="RefSeq" id="WP_379979147.1">
    <property type="nucleotide sequence ID" value="NZ_JBHSFV010000007.1"/>
</dbReference>
<dbReference type="InterPro" id="IPR058792">
    <property type="entry name" value="Beta-barrel_RND_2"/>
</dbReference>
<dbReference type="InterPro" id="IPR058627">
    <property type="entry name" value="MdtA-like_C"/>
</dbReference>
<evidence type="ECO:0000259" key="4">
    <source>
        <dbReference type="Pfam" id="PF25954"/>
    </source>
</evidence>
<dbReference type="Pfam" id="PF25893">
    <property type="entry name" value="HH_CzcB"/>
    <property type="match status" value="1"/>
</dbReference>
<keyword evidence="2" id="KW-0175">Coiled coil</keyword>
<evidence type="ECO:0000259" key="6">
    <source>
        <dbReference type="Pfam" id="PF25973"/>
    </source>
</evidence>
<dbReference type="Gene3D" id="2.40.30.170">
    <property type="match status" value="1"/>
</dbReference>
<feature type="domain" description="CzcB-like alpha-helical hairpin" evidence="3">
    <location>
        <begin position="138"/>
        <end position="193"/>
    </location>
</feature>
<dbReference type="Pfam" id="PF25967">
    <property type="entry name" value="RND-MFP_C"/>
    <property type="match status" value="1"/>
</dbReference>
<dbReference type="PROSITE" id="PS51257">
    <property type="entry name" value="PROKAR_LIPOPROTEIN"/>
    <property type="match status" value="1"/>
</dbReference>
<feature type="coiled-coil region" evidence="2">
    <location>
        <begin position="35"/>
        <end position="62"/>
    </location>
</feature>
<dbReference type="PANTHER" id="PTHR30469:SF15">
    <property type="entry name" value="HLYD FAMILY OF SECRETION PROTEINS"/>
    <property type="match status" value="1"/>
</dbReference>
<dbReference type="InterPro" id="IPR006143">
    <property type="entry name" value="RND_pump_MFP"/>
</dbReference>
<evidence type="ECO:0000313" key="8">
    <source>
        <dbReference type="Proteomes" id="UP001596043"/>
    </source>
</evidence>